<dbReference type="GO" id="GO:0005666">
    <property type="term" value="C:RNA polymerase III complex"/>
    <property type="evidence" value="ECO:0007669"/>
    <property type="project" value="TreeGrafter"/>
</dbReference>
<dbReference type="InterPro" id="IPR006886">
    <property type="entry name" value="RNA_pol_III_Rpc5"/>
</dbReference>
<dbReference type="GO" id="GO:0042797">
    <property type="term" value="P:tRNA transcription by RNA polymerase III"/>
    <property type="evidence" value="ECO:0007669"/>
    <property type="project" value="TreeGrafter"/>
</dbReference>
<evidence type="ECO:0000313" key="2">
    <source>
        <dbReference type="EMBL" id="KAH3687762.1"/>
    </source>
</evidence>
<dbReference type="PANTHER" id="PTHR12069">
    <property type="entry name" value="DNA-DIRECTED RNA POLYMERASES III 80 KDA POLYPEPTIDE RNA POLYMERASE III SUBUNIT 5"/>
    <property type="match status" value="1"/>
</dbReference>
<organism evidence="2 3">
    <name type="scientific">Wickerhamomyces pijperi</name>
    <name type="common">Yeast</name>
    <name type="synonym">Pichia pijperi</name>
    <dbReference type="NCBI Taxonomy" id="599730"/>
    <lineage>
        <taxon>Eukaryota</taxon>
        <taxon>Fungi</taxon>
        <taxon>Dikarya</taxon>
        <taxon>Ascomycota</taxon>
        <taxon>Saccharomycotina</taxon>
        <taxon>Saccharomycetes</taxon>
        <taxon>Phaffomycetales</taxon>
        <taxon>Wickerhamomycetaceae</taxon>
        <taxon>Wickerhamomyces</taxon>
    </lineage>
</organism>
<reference evidence="2" key="2">
    <citation type="submission" date="2021-01" db="EMBL/GenBank/DDBJ databases">
        <authorList>
            <person name="Schikora-Tamarit M.A."/>
        </authorList>
    </citation>
    <scope>NUCLEOTIDE SEQUENCE</scope>
    <source>
        <strain evidence="2">CBS2887</strain>
    </source>
</reference>
<proteinExistence type="predicted"/>
<dbReference type="AlphaFoldDB" id="A0A9P8QDY9"/>
<feature type="region of interest" description="Disordered" evidence="1">
    <location>
        <begin position="1"/>
        <end position="47"/>
    </location>
</feature>
<accession>A0A9P8QDY9</accession>
<dbReference type="OrthoDB" id="340681at2759"/>
<name>A0A9P8QDY9_WICPI</name>
<evidence type="ECO:0000313" key="3">
    <source>
        <dbReference type="Proteomes" id="UP000774326"/>
    </source>
</evidence>
<evidence type="ECO:0008006" key="4">
    <source>
        <dbReference type="Google" id="ProtNLM"/>
    </source>
</evidence>
<protein>
    <recommendedName>
        <fullName evidence="4">DNA-directed RNA polymerase III subunit RPC5</fullName>
    </recommendedName>
</protein>
<gene>
    <name evidence="2" type="ORF">WICPIJ_001259</name>
</gene>
<dbReference type="EMBL" id="JAEUBG010000631">
    <property type="protein sequence ID" value="KAH3687762.1"/>
    <property type="molecule type" value="Genomic_DNA"/>
</dbReference>
<feature type="compositionally biased region" description="Polar residues" evidence="1">
    <location>
        <begin position="13"/>
        <end position="23"/>
    </location>
</feature>
<comment type="caution">
    <text evidence="2">The sequence shown here is derived from an EMBL/GenBank/DDBJ whole genome shotgun (WGS) entry which is preliminary data.</text>
</comment>
<dbReference type="Pfam" id="PF04801">
    <property type="entry name" value="RPC5"/>
    <property type="match status" value="1"/>
</dbReference>
<dbReference type="PANTHER" id="PTHR12069:SF0">
    <property type="entry name" value="DNA-DIRECTED RNA POLYMERASE III SUBUNIT RPC5"/>
    <property type="match status" value="1"/>
</dbReference>
<feature type="compositionally biased region" description="Acidic residues" evidence="1">
    <location>
        <begin position="1"/>
        <end position="12"/>
    </location>
</feature>
<reference evidence="2" key="1">
    <citation type="journal article" date="2021" name="Open Biol.">
        <title>Shared evolutionary footprints suggest mitochondrial oxidative damage underlies multiple complex I losses in fungi.</title>
        <authorList>
            <person name="Schikora-Tamarit M.A."/>
            <person name="Marcet-Houben M."/>
            <person name="Nosek J."/>
            <person name="Gabaldon T."/>
        </authorList>
    </citation>
    <scope>NUCLEOTIDE SEQUENCE</scope>
    <source>
        <strain evidence="2">CBS2887</strain>
    </source>
</reference>
<dbReference type="Proteomes" id="UP000774326">
    <property type="component" value="Unassembled WGS sequence"/>
</dbReference>
<sequence length="269" mass="30309">MSLFVQDEDDQISSEPTLSTTYEQTDEDMPDVQEESIEEKKDNEDELDPVVQSIPIHLKPVIINQELNILQYPGRPAQREYNNIVTSQIKPKSKVIAISTQIDTTKFYDEQYKYNTDLSNLIKTQVHEGNLINTPGTYIGSVQDNKLVLAPLDNVAQLRPALNYIDKDVAQKKQMQQLDARQSQGTGPVQVVQMTVKSSSDTAPRLGGALLSRKIADDEDFVNYKWLGKASTAERSLFDLTETEQEKILLTKGTKKEYVDLLVKETASV</sequence>
<feature type="compositionally biased region" description="Acidic residues" evidence="1">
    <location>
        <begin position="24"/>
        <end position="37"/>
    </location>
</feature>
<evidence type="ECO:0000256" key="1">
    <source>
        <dbReference type="SAM" id="MobiDB-lite"/>
    </source>
</evidence>
<keyword evidence="3" id="KW-1185">Reference proteome</keyword>